<dbReference type="SUPFAM" id="SSF48452">
    <property type="entry name" value="TPR-like"/>
    <property type="match status" value="1"/>
</dbReference>
<dbReference type="Pfam" id="PF13432">
    <property type="entry name" value="TPR_16"/>
    <property type="match status" value="1"/>
</dbReference>
<evidence type="ECO:0000313" key="5">
    <source>
        <dbReference type="Proteomes" id="UP000315010"/>
    </source>
</evidence>
<dbReference type="OrthoDB" id="9778733at2"/>
<evidence type="ECO:0000256" key="2">
    <source>
        <dbReference type="ARBA" id="ARBA00022803"/>
    </source>
</evidence>
<dbReference type="InterPro" id="IPR050498">
    <property type="entry name" value="Ycf3"/>
</dbReference>
<name>A0A5C5Z5I9_9BACT</name>
<evidence type="ECO:0000313" key="4">
    <source>
        <dbReference type="EMBL" id="TWT82659.1"/>
    </source>
</evidence>
<keyword evidence="2 3" id="KW-0802">TPR repeat</keyword>
<protein>
    <submittedName>
        <fullName evidence="4">Tetratricopeptide repeat protein</fullName>
    </submittedName>
</protein>
<feature type="repeat" description="TPR" evidence="3">
    <location>
        <begin position="38"/>
        <end position="71"/>
    </location>
</feature>
<evidence type="ECO:0000256" key="3">
    <source>
        <dbReference type="PROSITE-ProRule" id="PRU00339"/>
    </source>
</evidence>
<feature type="repeat" description="TPR" evidence="3">
    <location>
        <begin position="72"/>
        <end position="105"/>
    </location>
</feature>
<dbReference type="PANTHER" id="PTHR44858:SF1">
    <property type="entry name" value="UDP-N-ACETYLGLUCOSAMINE--PEPTIDE N-ACETYLGLUCOSAMINYLTRANSFERASE SPINDLY-RELATED"/>
    <property type="match status" value="1"/>
</dbReference>
<sequence>MPTVEEVLAHGWQLHQSGNIEAAVDLYRRVLAHAPRNANALVYLGIAQFDQRDFDASASLYRKALSIQSRFPIAWNNLGNSLRMLGRVDEAEAAFATALEQQPGYLSALLNRGTLWIWNGDIKQGLKWYSEGLKIDPNHAELHRNLGVIHLLLGNYELGWNEYRWRWQMPGTYRPRVSAPIWQGESVDGKSILLYPEQGRGDAIQFIRVASVLKRAGATVYVQVDSEMMPLFSLMTGIDMLLPTGSVVPPIDYHASFIDVVDHWYGRTGELPYAGDLFSDQEGYLNANPNLVTHWRGWLHRQIPSGQIPSGRRVGINWQGNPEHHADVYRSIRLESLAPLGAIEDVSLVSLQFGVGTEQIDSCSLADSIITLPNGIDTDAFTDTAAILKSLDVVVTSDTAIAHLAGALGINVLVMLGKVPDWRWLTEGDQTAWYPTMRLVRQTELGNWAEVVRQVQRRLREEPFAEQSRH</sequence>
<dbReference type="InterPro" id="IPR019734">
    <property type="entry name" value="TPR_rpt"/>
</dbReference>
<feature type="repeat" description="TPR" evidence="3">
    <location>
        <begin position="106"/>
        <end position="139"/>
    </location>
</feature>
<dbReference type="Proteomes" id="UP000315010">
    <property type="component" value="Unassembled WGS sequence"/>
</dbReference>
<dbReference type="Pfam" id="PF00515">
    <property type="entry name" value="TPR_1"/>
    <property type="match status" value="1"/>
</dbReference>
<dbReference type="EMBL" id="SJPJ01000001">
    <property type="protein sequence ID" value="TWT82659.1"/>
    <property type="molecule type" value="Genomic_DNA"/>
</dbReference>
<dbReference type="PANTHER" id="PTHR44858">
    <property type="entry name" value="TETRATRICOPEPTIDE REPEAT PROTEIN 6"/>
    <property type="match status" value="1"/>
</dbReference>
<organism evidence="4 5">
    <name type="scientific">Novipirellula herctigrandis</name>
    <dbReference type="NCBI Taxonomy" id="2527986"/>
    <lineage>
        <taxon>Bacteria</taxon>
        <taxon>Pseudomonadati</taxon>
        <taxon>Planctomycetota</taxon>
        <taxon>Planctomycetia</taxon>
        <taxon>Pirellulales</taxon>
        <taxon>Pirellulaceae</taxon>
        <taxon>Novipirellula</taxon>
    </lineage>
</organism>
<comment type="caution">
    <text evidence="4">The sequence shown here is derived from an EMBL/GenBank/DDBJ whole genome shotgun (WGS) entry which is preliminary data.</text>
</comment>
<dbReference type="InterPro" id="IPR011990">
    <property type="entry name" value="TPR-like_helical_dom_sf"/>
</dbReference>
<dbReference type="RefSeq" id="WP_146399292.1">
    <property type="nucleotide sequence ID" value="NZ_SJPJ01000001.1"/>
</dbReference>
<dbReference type="PROSITE" id="PS50005">
    <property type="entry name" value="TPR"/>
    <property type="match status" value="3"/>
</dbReference>
<gene>
    <name evidence="4" type="ORF">CA13_41220</name>
</gene>
<dbReference type="Gene3D" id="3.40.50.2000">
    <property type="entry name" value="Glycogen Phosphorylase B"/>
    <property type="match status" value="1"/>
</dbReference>
<accession>A0A5C5Z5I9</accession>
<dbReference type="AlphaFoldDB" id="A0A5C5Z5I9"/>
<keyword evidence="5" id="KW-1185">Reference proteome</keyword>
<dbReference type="SMART" id="SM00028">
    <property type="entry name" value="TPR"/>
    <property type="match status" value="4"/>
</dbReference>
<dbReference type="SUPFAM" id="SSF53756">
    <property type="entry name" value="UDP-Glycosyltransferase/glycogen phosphorylase"/>
    <property type="match status" value="1"/>
</dbReference>
<evidence type="ECO:0000256" key="1">
    <source>
        <dbReference type="ARBA" id="ARBA00022737"/>
    </source>
</evidence>
<proteinExistence type="predicted"/>
<dbReference type="Gene3D" id="1.25.40.10">
    <property type="entry name" value="Tetratricopeptide repeat domain"/>
    <property type="match status" value="1"/>
</dbReference>
<reference evidence="4 5" key="1">
    <citation type="submission" date="2019-02" db="EMBL/GenBank/DDBJ databases">
        <title>Deep-cultivation of Planctomycetes and their phenomic and genomic characterization uncovers novel biology.</title>
        <authorList>
            <person name="Wiegand S."/>
            <person name="Jogler M."/>
            <person name="Boedeker C."/>
            <person name="Pinto D."/>
            <person name="Vollmers J."/>
            <person name="Rivas-Marin E."/>
            <person name="Kohn T."/>
            <person name="Peeters S.H."/>
            <person name="Heuer A."/>
            <person name="Rast P."/>
            <person name="Oberbeckmann S."/>
            <person name="Bunk B."/>
            <person name="Jeske O."/>
            <person name="Meyerdierks A."/>
            <person name="Storesund J.E."/>
            <person name="Kallscheuer N."/>
            <person name="Luecker S."/>
            <person name="Lage O.M."/>
            <person name="Pohl T."/>
            <person name="Merkel B.J."/>
            <person name="Hornburger P."/>
            <person name="Mueller R.-W."/>
            <person name="Bruemmer F."/>
            <person name="Labrenz M."/>
            <person name="Spormann A.M."/>
            <person name="Op Den Camp H."/>
            <person name="Overmann J."/>
            <person name="Amann R."/>
            <person name="Jetten M.S.M."/>
            <person name="Mascher T."/>
            <person name="Medema M.H."/>
            <person name="Devos D.P."/>
            <person name="Kaster A.-K."/>
            <person name="Ovreas L."/>
            <person name="Rohde M."/>
            <person name="Galperin M.Y."/>
            <person name="Jogler C."/>
        </authorList>
    </citation>
    <scope>NUCLEOTIDE SEQUENCE [LARGE SCALE GENOMIC DNA]</scope>
    <source>
        <strain evidence="4 5">CA13</strain>
    </source>
</reference>
<keyword evidence="1" id="KW-0677">Repeat</keyword>